<sequence length="99" mass="10635">MPHHLRPLPFASPRHNAAVQARLAYGELLSKMAPALEDAEAAAAFPKPWASLVDPAQLHTDASAQAMGTYLAALKGPVFRDRHDTLAAVQRMMAGEPQP</sequence>
<evidence type="ECO:0000313" key="1">
    <source>
        <dbReference type="EMBL" id="GFH33084.1"/>
    </source>
</evidence>
<dbReference type="Proteomes" id="UP000485058">
    <property type="component" value="Unassembled WGS sequence"/>
</dbReference>
<accession>A0A6A0AMC3</accession>
<dbReference type="AlphaFoldDB" id="A0A6A0AMC3"/>
<feature type="non-terminal residue" evidence="1">
    <location>
        <position position="1"/>
    </location>
</feature>
<organism evidence="1 2">
    <name type="scientific">Haematococcus lacustris</name>
    <name type="common">Green alga</name>
    <name type="synonym">Haematococcus pluvialis</name>
    <dbReference type="NCBI Taxonomy" id="44745"/>
    <lineage>
        <taxon>Eukaryota</taxon>
        <taxon>Viridiplantae</taxon>
        <taxon>Chlorophyta</taxon>
        <taxon>core chlorophytes</taxon>
        <taxon>Chlorophyceae</taxon>
        <taxon>CS clade</taxon>
        <taxon>Chlamydomonadales</taxon>
        <taxon>Haematococcaceae</taxon>
        <taxon>Haematococcus</taxon>
    </lineage>
</organism>
<feature type="non-terminal residue" evidence="1">
    <location>
        <position position="99"/>
    </location>
</feature>
<reference evidence="1 2" key="1">
    <citation type="submission" date="2020-02" db="EMBL/GenBank/DDBJ databases">
        <title>Draft genome sequence of Haematococcus lacustris strain NIES-144.</title>
        <authorList>
            <person name="Morimoto D."/>
            <person name="Nakagawa S."/>
            <person name="Yoshida T."/>
            <person name="Sawayama S."/>
        </authorList>
    </citation>
    <scope>NUCLEOTIDE SEQUENCE [LARGE SCALE GENOMIC DNA]</scope>
    <source>
        <strain evidence="1 2">NIES-144</strain>
    </source>
</reference>
<protein>
    <submittedName>
        <fullName evidence="1">Uncharacterized protein</fullName>
    </submittedName>
</protein>
<keyword evidence="2" id="KW-1185">Reference proteome</keyword>
<name>A0A6A0AMC3_HAELA</name>
<evidence type="ECO:0000313" key="2">
    <source>
        <dbReference type="Proteomes" id="UP000485058"/>
    </source>
</evidence>
<comment type="caution">
    <text evidence="1">The sequence shown here is derived from an EMBL/GenBank/DDBJ whole genome shotgun (WGS) entry which is preliminary data.</text>
</comment>
<gene>
    <name evidence="1" type="ORF">HaLaN_32402</name>
</gene>
<proteinExistence type="predicted"/>
<dbReference type="EMBL" id="BLLF01007721">
    <property type="protein sequence ID" value="GFH33084.1"/>
    <property type="molecule type" value="Genomic_DNA"/>
</dbReference>